<reference evidence="1 2" key="1">
    <citation type="submission" date="2005-09" db="EMBL/GenBank/DDBJ databases">
        <authorList>
            <person name="Mural R.J."/>
            <person name="Li P.W."/>
            <person name="Adams M.D."/>
            <person name="Amanatides P.G."/>
            <person name="Baden-Tillson H."/>
            <person name="Barnstead M."/>
            <person name="Chin S.H."/>
            <person name="Dew I."/>
            <person name="Evans C.A."/>
            <person name="Ferriera S."/>
            <person name="Flanigan M."/>
            <person name="Fosler C."/>
            <person name="Glodek A."/>
            <person name="Gu Z."/>
            <person name="Holt R.A."/>
            <person name="Jennings D."/>
            <person name="Kraft C.L."/>
            <person name="Lu F."/>
            <person name="Nguyen T."/>
            <person name="Nusskern D.R."/>
            <person name="Pfannkoch C.M."/>
            <person name="Sitter C."/>
            <person name="Sutton G.G."/>
            <person name="Venter J.C."/>
            <person name="Wang Z."/>
            <person name="Woodage T."/>
            <person name="Zheng X.H."/>
            <person name="Zhong F."/>
        </authorList>
    </citation>
    <scope>NUCLEOTIDE SEQUENCE [LARGE SCALE GENOMIC DNA]</scope>
    <source>
        <strain>BN</strain>
        <strain evidence="2">Sprague-Dawley</strain>
    </source>
</reference>
<sequence length="73" mass="8151">MLRERCSVDAPGNCASLHSLPPVMLLDSSMLSRLLLYPSAPLLGHLSFMPWLMGELFLPLWRTLAGQDVVKTR</sequence>
<gene>
    <name evidence="1" type="primary">Slc22a15_predicted</name>
    <name evidence="1" type="ORF">rCG_51899</name>
</gene>
<dbReference type="AlphaFoldDB" id="A6K3I0"/>
<organism evidence="1 2">
    <name type="scientific">Rattus norvegicus</name>
    <name type="common">Rat</name>
    <dbReference type="NCBI Taxonomy" id="10116"/>
    <lineage>
        <taxon>Eukaryota</taxon>
        <taxon>Metazoa</taxon>
        <taxon>Chordata</taxon>
        <taxon>Craniata</taxon>
        <taxon>Vertebrata</taxon>
        <taxon>Euteleostomi</taxon>
        <taxon>Mammalia</taxon>
        <taxon>Eutheria</taxon>
        <taxon>Euarchontoglires</taxon>
        <taxon>Glires</taxon>
        <taxon>Rodentia</taxon>
        <taxon>Myomorpha</taxon>
        <taxon>Muroidea</taxon>
        <taxon>Muridae</taxon>
        <taxon>Murinae</taxon>
        <taxon>Rattus</taxon>
    </lineage>
</organism>
<dbReference type="Proteomes" id="UP000234681">
    <property type="component" value="Chromosome 2"/>
</dbReference>
<protein>
    <submittedName>
        <fullName evidence="1">Solute carrier family 22 (Organic cation transporter), member 15 (Predicted), isoform CRA_b</fullName>
    </submittedName>
</protein>
<dbReference type="EMBL" id="CH474015">
    <property type="protein sequence ID" value="EDL85520.1"/>
    <property type="molecule type" value="Genomic_DNA"/>
</dbReference>
<proteinExistence type="predicted"/>
<evidence type="ECO:0000313" key="1">
    <source>
        <dbReference type="EMBL" id="EDL85520.1"/>
    </source>
</evidence>
<name>A6K3I0_RAT</name>
<evidence type="ECO:0000313" key="2">
    <source>
        <dbReference type="Proteomes" id="UP000234681"/>
    </source>
</evidence>
<accession>A6K3I0</accession>